<feature type="domain" description="SLH" evidence="2">
    <location>
        <begin position="226"/>
        <end position="289"/>
    </location>
</feature>
<dbReference type="AlphaFoldDB" id="A0A5C0SFL4"/>
<sequence>MKKSISFFCGIMVIFMLMLQSISYGLGNSYTGVQNYEALYKNCSFSDIKNHWAKKSIYKMSALSVIRGMGDSKFYPDKKLTKEEAIILLIRLMGLEDEAQMVGEKLMRELDTGKYTIFSPYDYWIDGYIKVAKSKNIITREELSKILNLSEGQKERIEQAVAEKMDVYMKDPYLTEEQTQNIEIALRKKIERSYTWGQAATREQIAIWVGRMLEIKPIHGEYLQEIYTLRDWKNIKPSYIAMVEAIMKKGIIKGDNKGYFKPKAYITLAEMAAILDKASEQMLIKRGFKIIMGSVENIDTFVTSEQDIVSTKFIGVQNRVFTINNEDHSYTQLVSKESDIDTFDRGFLVYKNGYIGLPKDIRINDYIKYFINEQGEVLFVEVEY</sequence>
<evidence type="ECO:0000313" key="3">
    <source>
        <dbReference type="EMBL" id="QEK13263.1"/>
    </source>
</evidence>
<dbReference type="PROSITE" id="PS51272">
    <property type="entry name" value="SLH"/>
    <property type="match status" value="2"/>
</dbReference>
<proteinExistence type="predicted"/>
<protein>
    <recommendedName>
        <fullName evidence="2">SLH domain-containing protein</fullName>
    </recommendedName>
</protein>
<dbReference type="InterPro" id="IPR001119">
    <property type="entry name" value="SLH_dom"/>
</dbReference>
<dbReference type="OrthoDB" id="1703838at2"/>
<dbReference type="KEGG" id="crs:FQB35_13825"/>
<dbReference type="EMBL" id="CP042243">
    <property type="protein sequence ID" value="QEK13263.1"/>
    <property type="molecule type" value="Genomic_DNA"/>
</dbReference>
<dbReference type="RefSeq" id="WP_148810435.1">
    <property type="nucleotide sequence ID" value="NZ_CP042243.1"/>
</dbReference>
<organism evidence="3 4">
    <name type="scientific">Crassaminicella thermophila</name>
    <dbReference type="NCBI Taxonomy" id="2599308"/>
    <lineage>
        <taxon>Bacteria</taxon>
        <taxon>Bacillati</taxon>
        <taxon>Bacillota</taxon>
        <taxon>Clostridia</taxon>
        <taxon>Eubacteriales</taxon>
        <taxon>Clostridiaceae</taxon>
        <taxon>Crassaminicella</taxon>
    </lineage>
</organism>
<reference evidence="3 4" key="1">
    <citation type="submission" date="2019-07" db="EMBL/GenBank/DDBJ databases">
        <title>Complete genome of Crassaminicella thermophila SY095.</title>
        <authorList>
            <person name="Li X."/>
        </authorList>
    </citation>
    <scope>NUCLEOTIDE SEQUENCE [LARGE SCALE GENOMIC DNA]</scope>
    <source>
        <strain evidence="3 4">SY095</strain>
    </source>
</reference>
<dbReference type="Proteomes" id="UP000324646">
    <property type="component" value="Chromosome"/>
</dbReference>
<gene>
    <name evidence="3" type="ORF">FQB35_13825</name>
</gene>
<feature type="domain" description="SLH" evidence="2">
    <location>
        <begin position="40"/>
        <end position="103"/>
    </location>
</feature>
<name>A0A5C0SFL4_CRATE</name>
<dbReference type="Pfam" id="PF00395">
    <property type="entry name" value="SLH"/>
    <property type="match status" value="2"/>
</dbReference>
<evidence type="ECO:0000256" key="1">
    <source>
        <dbReference type="ARBA" id="ARBA00022737"/>
    </source>
</evidence>
<keyword evidence="4" id="KW-1185">Reference proteome</keyword>
<keyword evidence="1" id="KW-0677">Repeat</keyword>
<evidence type="ECO:0000313" key="4">
    <source>
        <dbReference type="Proteomes" id="UP000324646"/>
    </source>
</evidence>
<accession>A0A5C0SFL4</accession>
<evidence type="ECO:0000259" key="2">
    <source>
        <dbReference type="PROSITE" id="PS51272"/>
    </source>
</evidence>